<proteinExistence type="predicted"/>
<protein>
    <submittedName>
        <fullName evidence="1">Uncharacterized protein</fullName>
    </submittedName>
</protein>
<evidence type="ECO:0000313" key="1">
    <source>
        <dbReference type="EMBL" id="KAH6940755.1"/>
    </source>
</evidence>
<gene>
    <name evidence="1" type="ORF">HPB50_005927</name>
</gene>
<keyword evidence="2" id="KW-1185">Reference proteome</keyword>
<dbReference type="EMBL" id="CM023491">
    <property type="protein sequence ID" value="KAH6940755.1"/>
    <property type="molecule type" value="Genomic_DNA"/>
</dbReference>
<dbReference type="Proteomes" id="UP000821845">
    <property type="component" value="Chromosome 11"/>
</dbReference>
<accession>A0ACB7T1K9</accession>
<organism evidence="1 2">
    <name type="scientific">Hyalomma asiaticum</name>
    <name type="common">Tick</name>
    <dbReference type="NCBI Taxonomy" id="266040"/>
    <lineage>
        <taxon>Eukaryota</taxon>
        <taxon>Metazoa</taxon>
        <taxon>Ecdysozoa</taxon>
        <taxon>Arthropoda</taxon>
        <taxon>Chelicerata</taxon>
        <taxon>Arachnida</taxon>
        <taxon>Acari</taxon>
        <taxon>Parasitiformes</taxon>
        <taxon>Ixodida</taxon>
        <taxon>Ixodoidea</taxon>
        <taxon>Ixodidae</taxon>
        <taxon>Hyalomminae</taxon>
        <taxon>Hyalomma</taxon>
    </lineage>
</organism>
<name>A0ACB7T1K9_HYAAI</name>
<evidence type="ECO:0000313" key="2">
    <source>
        <dbReference type="Proteomes" id="UP000821845"/>
    </source>
</evidence>
<reference evidence="1" key="1">
    <citation type="submission" date="2020-05" db="EMBL/GenBank/DDBJ databases">
        <title>Large-scale comparative analyses of tick genomes elucidate their genetic diversity and vector capacities.</title>
        <authorList>
            <person name="Jia N."/>
            <person name="Wang J."/>
            <person name="Shi W."/>
            <person name="Du L."/>
            <person name="Sun Y."/>
            <person name="Zhan W."/>
            <person name="Jiang J."/>
            <person name="Wang Q."/>
            <person name="Zhang B."/>
            <person name="Ji P."/>
            <person name="Sakyi L.B."/>
            <person name="Cui X."/>
            <person name="Yuan T."/>
            <person name="Jiang B."/>
            <person name="Yang W."/>
            <person name="Lam T.T.-Y."/>
            <person name="Chang Q."/>
            <person name="Ding S."/>
            <person name="Wang X."/>
            <person name="Zhu J."/>
            <person name="Ruan X."/>
            <person name="Zhao L."/>
            <person name="Wei J."/>
            <person name="Que T."/>
            <person name="Du C."/>
            <person name="Cheng J."/>
            <person name="Dai P."/>
            <person name="Han X."/>
            <person name="Huang E."/>
            <person name="Gao Y."/>
            <person name="Liu J."/>
            <person name="Shao H."/>
            <person name="Ye R."/>
            <person name="Li L."/>
            <person name="Wei W."/>
            <person name="Wang X."/>
            <person name="Wang C."/>
            <person name="Yang T."/>
            <person name="Huo Q."/>
            <person name="Li W."/>
            <person name="Guo W."/>
            <person name="Chen H."/>
            <person name="Zhou L."/>
            <person name="Ni X."/>
            <person name="Tian J."/>
            <person name="Zhou Y."/>
            <person name="Sheng Y."/>
            <person name="Liu T."/>
            <person name="Pan Y."/>
            <person name="Xia L."/>
            <person name="Li J."/>
            <person name="Zhao F."/>
            <person name="Cao W."/>
        </authorList>
    </citation>
    <scope>NUCLEOTIDE SEQUENCE</scope>
    <source>
        <strain evidence="1">Hyas-2018</strain>
    </source>
</reference>
<comment type="caution">
    <text evidence="1">The sequence shown here is derived from an EMBL/GenBank/DDBJ whole genome shotgun (WGS) entry which is preliminary data.</text>
</comment>
<sequence length="317" mass="35032">MAATNVTVHPPPEDFDSCKEHGNARAVPLEAPCTSGRGDEYGSSAVPSQPPWPSSGDGGDVAADQSQAESDNSTSTEYLTPAGSPLSLDFCSTFDIFPWEEEEQIPPPHLDQISGQRVGFRTTPSTVSLLSGSSSTQSGQRGYFVVQGYRSLSNSDSSSDRYSNTATSGSSYVRSTSPTPPRTPVRVVDPSALSTTKLIERWLEDPLEPHIEQRPRPTWARLWTGLCGHLRRLVTWRHNLAGRRRRAGRAGHRRRDPAGRRLCGTGQPESFLRDADDVFNNVSSDEFYTAGTRWGHVRRIYQRCVSYLHALWCRRGP</sequence>